<keyword evidence="4" id="KW-0256">Endoplasmic reticulum</keyword>
<feature type="compositionally biased region" description="Low complexity" evidence="8">
    <location>
        <begin position="300"/>
        <end position="322"/>
    </location>
</feature>
<accession>A0ABD1DGJ6</accession>
<sequence length="971" mass="106740">MKRRNADCGKIRRPIKRNKIAEQIGSNTLLYVKFLLLWAFVITADFLLEFRFEFLWPFWLLLRSVYDSFKYKGLAFSVLFVCIAITSDLVCLFFIPVQWLFFAASTYVWVQYVWHTDKGICLPTIILWILFVYLEAAIRWKDSRNIPHLDLCRPFAAHCIGYPVVTLGFGFKSYVGYRIRQRKQREVAKDNDFYMQLLQEALPKDESATNGGDSQSSTAAAAGMAADHGQQDHQLAPAKEMVVSVAVTTTTLTTTTTTSATVIQQSNTNGHHHHHNNNHHNSSKNAQSHVNGHAGGGSGSSSAVATATTSSNGSSTMNGGVNHSKHTHRKSLDKDSSSTSTSGKANNGSSGSYSYHQQQQQTSNSAKEGSRSSTTDSSHSNGAASSPKEKKDCDSASTASSSSPTTRSQFDSVPAASTQSQNHDKKHQQNGHVVNYEPSAAEHLQQQVESDPPVTEPKAASNRSGRKNRVKQKSDQQLAAVRLAATLALASSITTLTTTTAAATTTTTTAAKDNHPSDAPSTNNTQNGSNQQQTGPPPPPVVQTVVQTVKVCETCARMEADAKKLRTELGQLRQNENELRQKYDSNTANLKSCLQVKQKEHDELQTRFQELTAQRQQERQSLQTVERRLGEERRHRQSLESQLQNERKHRKQAEEKAARASADCGEQCKLKRQQMDHELRELRRELMSSEEAKHNAESASRSIEQEVRVARLRLRLNIDFLAFLQMRKFEVQLRNRESQQSSEVLMSALAAMQDKNATLEKNLSAETRVKLDLFSALGETRRQLEIATCSLRTRDKEILDLKAKMVQILAVMPAMPNDSLCLTGPGPTSSSGSSNVGGLRLSDAPQLLSVSALNGGGGGGGQPSPMSQHLVMNSPPLINQLGALGVLTSTITTSTAPAMVLPSMQHHQQQQQQSGLMTVANGQLVQMQQQQQQQNSANCPSNLDPNASVYTPKNCAQQQQQPQQQVGGTEA</sequence>
<evidence type="ECO:0000256" key="5">
    <source>
        <dbReference type="ARBA" id="ARBA00022989"/>
    </source>
</evidence>
<feature type="transmembrane region" description="Helical" evidence="9">
    <location>
        <begin position="112"/>
        <end position="134"/>
    </location>
</feature>
<evidence type="ECO:0000256" key="7">
    <source>
        <dbReference type="ARBA" id="ARBA00023242"/>
    </source>
</evidence>
<name>A0ABD1DGJ6_CULPP</name>
<evidence type="ECO:0000256" key="6">
    <source>
        <dbReference type="ARBA" id="ARBA00023136"/>
    </source>
</evidence>
<evidence type="ECO:0008006" key="12">
    <source>
        <dbReference type="Google" id="ProtNLM"/>
    </source>
</evidence>
<gene>
    <name evidence="10" type="ORF">pipiens_008777</name>
</gene>
<evidence type="ECO:0000256" key="4">
    <source>
        <dbReference type="ARBA" id="ARBA00022824"/>
    </source>
</evidence>
<dbReference type="Proteomes" id="UP001562425">
    <property type="component" value="Unassembled WGS sequence"/>
</dbReference>
<feature type="compositionally biased region" description="Polar residues" evidence="8">
    <location>
        <begin position="409"/>
        <end position="421"/>
    </location>
</feature>
<protein>
    <recommendedName>
        <fullName evidence="12">Macoilin</fullName>
    </recommendedName>
</protein>
<evidence type="ECO:0000313" key="11">
    <source>
        <dbReference type="Proteomes" id="UP001562425"/>
    </source>
</evidence>
<feature type="transmembrane region" description="Helical" evidence="9">
    <location>
        <begin position="74"/>
        <end position="100"/>
    </location>
</feature>
<organism evidence="10 11">
    <name type="scientific">Culex pipiens pipiens</name>
    <name type="common">Northern house mosquito</name>
    <dbReference type="NCBI Taxonomy" id="38569"/>
    <lineage>
        <taxon>Eukaryota</taxon>
        <taxon>Metazoa</taxon>
        <taxon>Ecdysozoa</taxon>
        <taxon>Arthropoda</taxon>
        <taxon>Hexapoda</taxon>
        <taxon>Insecta</taxon>
        <taxon>Pterygota</taxon>
        <taxon>Neoptera</taxon>
        <taxon>Endopterygota</taxon>
        <taxon>Diptera</taxon>
        <taxon>Nematocera</taxon>
        <taxon>Culicoidea</taxon>
        <taxon>Culicidae</taxon>
        <taxon>Culicinae</taxon>
        <taxon>Culicini</taxon>
        <taxon>Culex</taxon>
        <taxon>Culex</taxon>
    </lineage>
</organism>
<feature type="region of interest" description="Disordered" evidence="8">
    <location>
        <begin position="507"/>
        <end position="542"/>
    </location>
</feature>
<feature type="compositionally biased region" description="Low complexity" evidence="8">
    <location>
        <begin position="337"/>
        <end position="380"/>
    </location>
</feature>
<dbReference type="AlphaFoldDB" id="A0ABD1DGJ6"/>
<evidence type="ECO:0000256" key="1">
    <source>
        <dbReference type="ARBA" id="ARBA00004232"/>
    </source>
</evidence>
<feature type="compositionally biased region" description="Polar residues" evidence="8">
    <location>
        <begin position="935"/>
        <end position="956"/>
    </location>
</feature>
<feature type="compositionally biased region" description="Polar residues" evidence="8">
    <location>
        <begin position="208"/>
        <end position="218"/>
    </location>
</feature>
<feature type="compositionally biased region" description="Low complexity" evidence="8">
    <location>
        <begin position="520"/>
        <end position="534"/>
    </location>
</feature>
<comment type="caution">
    <text evidence="10">The sequence shown here is derived from an EMBL/GenBank/DDBJ whole genome shotgun (WGS) entry which is preliminary data.</text>
</comment>
<feature type="compositionally biased region" description="Low complexity" evidence="8">
    <location>
        <begin position="283"/>
        <end position="292"/>
    </location>
</feature>
<keyword evidence="7" id="KW-0539">Nucleus</keyword>
<feature type="region of interest" description="Disordered" evidence="8">
    <location>
        <begin position="442"/>
        <end position="475"/>
    </location>
</feature>
<dbReference type="PANTHER" id="PTHR13289">
    <property type="entry name" value="PROTEIN PHOSPHATASE 1-BINDING PROTEIN BIFOCAL"/>
    <property type="match status" value="1"/>
</dbReference>
<evidence type="ECO:0000256" key="2">
    <source>
        <dbReference type="ARBA" id="ARBA00004269"/>
    </source>
</evidence>
<feature type="region of interest" description="Disordered" evidence="8">
    <location>
        <begin position="613"/>
        <end position="662"/>
    </location>
</feature>
<keyword evidence="3 9" id="KW-0812">Transmembrane</keyword>
<keyword evidence="6 9" id="KW-0472">Membrane</keyword>
<reference evidence="10 11" key="1">
    <citation type="submission" date="2024-05" db="EMBL/GenBank/DDBJ databases">
        <title>Culex pipiens pipiens assembly and annotation.</title>
        <authorList>
            <person name="Alout H."/>
            <person name="Durand T."/>
        </authorList>
    </citation>
    <scope>NUCLEOTIDE SEQUENCE [LARGE SCALE GENOMIC DNA]</scope>
    <source>
        <strain evidence="10">HA-2024</strain>
        <tissue evidence="10">Whole body</tissue>
    </source>
</reference>
<comment type="subcellular location">
    <subcellularLocation>
        <location evidence="1">Nucleus membrane</location>
        <topology evidence="1">Multi-pass membrane protein</topology>
    </subcellularLocation>
    <subcellularLocation>
        <location evidence="2">Rough endoplasmic reticulum membrane</location>
        <topology evidence="2">Multi-pass membrane protein</topology>
    </subcellularLocation>
</comment>
<dbReference type="PANTHER" id="PTHR13289:SF6">
    <property type="entry name" value="MACOILIN"/>
    <property type="match status" value="1"/>
</dbReference>
<dbReference type="InterPro" id="IPR019130">
    <property type="entry name" value="Macoilin"/>
</dbReference>
<feature type="compositionally biased region" description="Basic residues" evidence="8">
    <location>
        <begin position="270"/>
        <end position="282"/>
    </location>
</feature>
<feature type="compositionally biased region" description="Basic and acidic residues" evidence="8">
    <location>
        <begin position="625"/>
        <end position="638"/>
    </location>
</feature>
<dbReference type="GO" id="GO:0030867">
    <property type="term" value="C:rough endoplasmic reticulum membrane"/>
    <property type="evidence" value="ECO:0007669"/>
    <property type="project" value="UniProtKB-SubCell"/>
</dbReference>
<dbReference type="EMBL" id="JBEHCU010005815">
    <property type="protein sequence ID" value="KAL1398672.1"/>
    <property type="molecule type" value="Genomic_DNA"/>
</dbReference>
<feature type="compositionally biased region" description="Low complexity" evidence="8">
    <location>
        <begin position="395"/>
        <end position="408"/>
    </location>
</feature>
<feature type="transmembrane region" description="Helical" evidence="9">
    <location>
        <begin position="35"/>
        <end position="62"/>
    </location>
</feature>
<feature type="transmembrane region" description="Helical" evidence="9">
    <location>
        <begin position="155"/>
        <end position="175"/>
    </location>
</feature>
<evidence type="ECO:0000256" key="8">
    <source>
        <dbReference type="SAM" id="MobiDB-lite"/>
    </source>
</evidence>
<dbReference type="GO" id="GO:0031965">
    <property type="term" value="C:nuclear membrane"/>
    <property type="evidence" value="ECO:0007669"/>
    <property type="project" value="UniProtKB-SubCell"/>
</dbReference>
<keyword evidence="11" id="KW-1185">Reference proteome</keyword>
<feature type="region of interest" description="Disordered" evidence="8">
    <location>
        <begin position="927"/>
        <end position="971"/>
    </location>
</feature>
<evidence type="ECO:0000313" key="10">
    <source>
        <dbReference type="EMBL" id="KAL1398672.1"/>
    </source>
</evidence>
<proteinExistence type="predicted"/>
<feature type="region of interest" description="Disordered" evidence="8">
    <location>
        <begin position="267"/>
        <end position="429"/>
    </location>
</feature>
<feature type="compositionally biased region" description="Polar residues" evidence="8">
    <location>
        <begin position="613"/>
        <end position="624"/>
    </location>
</feature>
<evidence type="ECO:0000256" key="3">
    <source>
        <dbReference type="ARBA" id="ARBA00022692"/>
    </source>
</evidence>
<evidence type="ECO:0000256" key="9">
    <source>
        <dbReference type="SAM" id="Phobius"/>
    </source>
</evidence>
<keyword evidence="5 9" id="KW-1133">Transmembrane helix</keyword>
<dbReference type="Pfam" id="PF09726">
    <property type="entry name" value="Macoilin"/>
    <property type="match status" value="1"/>
</dbReference>
<feature type="region of interest" description="Disordered" evidence="8">
    <location>
        <begin position="205"/>
        <end position="234"/>
    </location>
</feature>